<dbReference type="InterPro" id="IPR029058">
    <property type="entry name" value="AB_hydrolase_fold"/>
</dbReference>
<dbReference type="InterPro" id="IPR002925">
    <property type="entry name" value="Dienelactn_hydro"/>
</dbReference>
<organism evidence="2 3">
    <name type="scientific">Xylaria arbuscula</name>
    <dbReference type="NCBI Taxonomy" id="114810"/>
    <lineage>
        <taxon>Eukaryota</taxon>
        <taxon>Fungi</taxon>
        <taxon>Dikarya</taxon>
        <taxon>Ascomycota</taxon>
        <taxon>Pezizomycotina</taxon>
        <taxon>Sordariomycetes</taxon>
        <taxon>Xylariomycetidae</taxon>
        <taxon>Xylariales</taxon>
        <taxon>Xylariaceae</taxon>
        <taxon>Xylaria</taxon>
    </lineage>
</organism>
<dbReference type="EMBL" id="JANPWZ010000203">
    <property type="protein sequence ID" value="KAJ3578527.1"/>
    <property type="molecule type" value="Genomic_DNA"/>
</dbReference>
<sequence length="485" mass="52888">MAQKHLAPTRQEILALCPGSQSSPTEVRDWLGKYLEYRGLDPTNSVKFVWRGIELHRASHANLIDAFKQHCGALDCEAEVLARDVHTIIEGSIPPPKRTAFQVYVEALFGYEHYSSLMRWTKPNTGLLGYANCVSRWLGLLDEYVIDNQDEVNRDRSLIAIASPNDLRRKALGTCRHVLIMYMLSSDEATVHVLSKVKLQASSGSASRVYDNLKVSNLLVDMLTAKFFSALLSVGLSLCATASAADCPVADVSIIAHTGDSVGTEVVYNNVTLYTTGSPSDKAVLYLTDVYGIQLLENRLLADSFGRAGYFVVAPDLFNGTPSTVDLNDMTPAQKEVFLAAATPEDTDNLIAVGLDYLQTVKNISRIATTGYCFGGRFAFRWLAEGTGVSVGFAAHPSNLQNEEIVAITNPVAIAHADADGANPAARQAEINALLLNSTTVEYTVSLYGGNSHGFGVRANISDPRQKFGKEQAFFQAVRFFDTWV</sequence>
<gene>
    <name evidence="2" type="ORF">NPX13_g2037</name>
</gene>
<evidence type="ECO:0000259" key="1">
    <source>
        <dbReference type="Pfam" id="PF01738"/>
    </source>
</evidence>
<accession>A0A9W8TP36</accession>
<dbReference type="Gene3D" id="3.40.50.1820">
    <property type="entry name" value="alpha/beta hydrolase"/>
    <property type="match status" value="1"/>
</dbReference>
<dbReference type="Proteomes" id="UP001148614">
    <property type="component" value="Unassembled WGS sequence"/>
</dbReference>
<dbReference type="VEuPathDB" id="FungiDB:F4678DRAFT_332017"/>
<keyword evidence="3" id="KW-1185">Reference proteome</keyword>
<evidence type="ECO:0000313" key="3">
    <source>
        <dbReference type="Proteomes" id="UP001148614"/>
    </source>
</evidence>
<evidence type="ECO:0000313" key="2">
    <source>
        <dbReference type="EMBL" id="KAJ3578527.1"/>
    </source>
</evidence>
<dbReference type="Pfam" id="PF01738">
    <property type="entry name" value="DLH"/>
    <property type="match status" value="1"/>
</dbReference>
<feature type="domain" description="Dienelactone hydrolase" evidence="1">
    <location>
        <begin position="273"/>
        <end position="483"/>
    </location>
</feature>
<dbReference type="GO" id="GO:0016787">
    <property type="term" value="F:hydrolase activity"/>
    <property type="evidence" value="ECO:0007669"/>
    <property type="project" value="InterPro"/>
</dbReference>
<dbReference type="PANTHER" id="PTHR17630:SF44">
    <property type="entry name" value="PROTEIN AIM2"/>
    <property type="match status" value="1"/>
</dbReference>
<comment type="caution">
    <text evidence="2">The sequence shown here is derived from an EMBL/GenBank/DDBJ whole genome shotgun (WGS) entry which is preliminary data.</text>
</comment>
<dbReference type="SUPFAM" id="SSF53474">
    <property type="entry name" value="alpha/beta-Hydrolases"/>
    <property type="match status" value="1"/>
</dbReference>
<reference evidence="2" key="1">
    <citation type="submission" date="2022-07" db="EMBL/GenBank/DDBJ databases">
        <title>Genome Sequence of Xylaria arbuscula.</title>
        <authorList>
            <person name="Buettner E."/>
        </authorList>
    </citation>
    <scope>NUCLEOTIDE SEQUENCE</scope>
    <source>
        <strain evidence="2">VT107</strain>
    </source>
</reference>
<proteinExistence type="predicted"/>
<dbReference type="AlphaFoldDB" id="A0A9W8TP36"/>
<name>A0A9W8TP36_9PEZI</name>
<dbReference type="PANTHER" id="PTHR17630">
    <property type="entry name" value="DIENELACTONE HYDROLASE"/>
    <property type="match status" value="1"/>
</dbReference>
<protein>
    <recommendedName>
        <fullName evidence="1">Dienelactone hydrolase domain-containing protein</fullName>
    </recommendedName>
</protein>